<evidence type="ECO:0000313" key="2">
    <source>
        <dbReference type="Proteomes" id="UP000544134"/>
    </source>
</evidence>
<dbReference type="EMBL" id="JABBGJ010000006">
    <property type="protein sequence ID" value="NML97712.1"/>
    <property type="molecule type" value="Genomic_DNA"/>
</dbReference>
<sequence length="62" mass="6652">MLQKSETLTPVDLPLSNGDTITQTLQDDHGVSVCSSELTHRLSDPTYTLPERAATTEGGDHA</sequence>
<gene>
    <name evidence="1" type="ORF">HHL24_07085</name>
</gene>
<proteinExistence type="predicted"/>
<dbReference type="AlphaFoldDB" id="A0A848I921"/>
<keyword evidence="2" id="KW-1185">Reference proteome</keyword>
<protein>
    <submittedName>
        <fullName evidence="1">Uncharacterized protein</fullName>
    </submittedName>
</protein>
<evidence type="ECO:0000313" key="1">
    <source>
        <dbReference type="EMBL" id="NML97712.1"/>
    </source>
</evidence>
<name>A0A848I921_9BURK</name>
<dbReference type="RefSeq" id="WP_169484789.1">
    <property type="nucleotide sequence ID" value="NZ_JABBGJ010000006.1"/>
</dbReference>
<comment type="caution">
    <text evidence="1">The sequence shown here is derived from an EMBL/GenBank/DDBJ whole genome shotgun (WGS) entry which is preliminary data.</text>
</comment>
<reference evidence="1 2" key="1">
    <citation type="submission" date="2020-04" db="EMBL/GenBank/DDBJ databases">
        <title>Paraburkholderia sp. RP-4-7 isolated from soil.</title>
        <authorList>
            <person name="Dahal R.H."/>
        </authorList>
    </citation>
    <scope>NUCLEOTIDE SEQUENCE [LARGE SCALE GENOMIC DNA]</scope>
    <source>
        <strain evidence="1 2">RP-4-7</strain>
    </source>
</reference>
<accession>A0A848I921</accession>
<dbReference type="Proteomes" id="UP000544134">
    <property type="component" value="Unassembled WGS sequence"/>
</dbReference>
<organism evidence="1 2">
    <name type="scientific">Paraburkholderia polaris</name>
    <dbReference type="NCBI Taxonomy" id="2728848"/>
    <lineage>
        <taxon>Bacteria</taxon>
        <taxon>Pseudomonadati</taxon>
        <taxon>Pseudomonadota</taxon>
        <taxon>Betaproteobacteria</taxon>
        <taxon>Burkholderiales</taxon>
        <taxon>Burkholderiaceae</taxon>
        <taxon>Paraburkholderia</taxon>
    </lineage>
</organism>